<comment type="similarity">
    <text evidence="2">Belongs to the cytochrome c oxidase IV family.</text>
</comment>
<dbReference type="GO" id="GO:0005743">
    <property type="term" value="C:mitochondrial inner membrane"/>
    <property type="evidence" value="ECO:0007669"/>
    <property type="project" value="UniProtKB-SubCell"/>
</dbReference>
<protein>
    <submittedName>
        <fullName evidence="4">Uncharacterized protein</fullName>
    </submittedName>
</protein>
<evidence type="ECO:0000256" key="2">
    <source>
        <dbReference type="ARBA" id="ARBA00008135"/>
    </source>
</evidence>
<evidence type="ECO:0000256" key="3">
    <source>
        <dbReference type="ARBA" id="ARBA00023128"/>
    </source>
</evidence>
<feature type="non-terminal residue" evidence="4">
    <location>
        <position position="1"/>
    </location>
</feature>
<dbReference type="InterPro" id="IPR036639">
    <property type="entry name" value="Cyt_c_oxidase_su4_sf"/>
</dbReference>
<proteinExistence type="inferred from homology"/>
<keyword evidence="3" id="KW-0496">Mitochondrion</keyword>
<dbReference type="GO" id="GO:0006123">
    <property type="term" value="P:mitochondrial electron transport, cytochrome c to oxygen"/>
    <property type="evidence" value="ECO:0007669"/>
    <property type="project" value="InterPro"/>
</dbReference>
<name>A0A814I1C7_9BILA</name>
<sequence>IVAYASETPDSGGEEKLKKQLQYHIAARQGPMTGLSAKWDYETGTWKK</sequence>
<dbReference type="Pfam" id="PF02936">
    <property type="entry name" value="COX4"/>
    <property type="match status" value="1"/>
</dbReference>
<gene>
    <name evidence="4" type="ORF">ZHD862_LOCUS13437</name>
</gene>
<dbReference type="InterPro" id="IPR004203">
    <property type="entry name" value="Cyt_c_oxidase_su4_fam"/>
</dbReference>
<dbReference type="EMBL" id="CAJNOT010000553">
    <property type="protein sequence ID" value="CAF1019042.1"/>
    <property type="molecule type" value="Genomic_DNA"/>
</dbReference>
<dbReference type="Gene3D" id="1.10.442.10">
    <property type="entry name" value="Cytochrome c oxidase subunit IV"/>
    <property type="match status" value="1"/>
</dbReference>
<comment type="subcellular location">
    <subcellularLocation>
        <location evidence="1">Mitochondrion inner membrane</location>
        <topology evidence="1">Single-pass membrane protein</topology>
    </subcellularLocation>
</comment>
<accession>A0A814I1C7</accession>
<evidence type="ECO:0000256" key="1">
    <source>
        <dbReference type="ARBA" id="ARBA00004434"/>
    </source>
</evidence>
<dbReference type="SUPFAM" id="SSF81406">
    <property type="entry name" value="Mitochondrial cytochrome c oxidase subunit IV"/>
    <property type="match status" value="1"/>
</dbReference>
<evidence type="ECO:0000313" key="4">
    <source>
        <dbReference type="EMBL" id="CAF1019042.1"/>
    </source>
</evidence>
<dbReference type="GO" id="GO:0045277">
    <property type="term" value="C:respiratory chain complex IV"/>
    <property type="evidence" value="ECO:0007669"/>
    <property type="project" value="InterPro"/>
</dbReference>
<comment type="caution">
    <text evidence="4">The sequence shown here is derived from an EMBL/GenBank/DDBJ whole genome shotgun (WGS) entry which is preliminary data.</text>
</comment>
<evidence type="ECO:0000313" key="5">
    <source>
        <dbReference type="Proteomes" id="UP000663864"/>
    </source>
</evidence>
<dbReference type="Proteomes" id="UP000663864">
    <property type="component" value="Unassembled WGS sequence"/>
</dbReference>
<reference evidence="4" key="1">
    <citation type="submission" date="2021-02" db="EMBL/GenBank/DDBJ databases">
        <authorList>
            <person name="Nowell W R."/>
        </authorList>
    </citation>
    <scope>NUCLEOTIDE SEQUENCE</scope>
</reference>
<dbReference type="AlphaFoldDB" id="A0A814I1C7"/>
<organism evidence="4 5">
    <name type="scientific">Rotaria sordida</name>
    <dbReference type="NCBI Taxonomy" id="392033"/>
    <lineage>
        <taxon>Eukaryota</taxon>
        <taxon>Metazoa</taxon>
        <taxon>Spiralia</taxon>
        <taxon>Gnathifera</taxon>
        <taxon>Rotifera</taxon>
        <taxon>Eurotatoria</taxon>
        <taxon>Bdelloidea</taxon>
        <taxon>Philodinida</taxon>
        <taxon>Philodinidae</taxon>
        <taxon>Rotaria</taxon>
    </lineage>
</organism>